<proteinExistence type="predicted"/>
<dbReference type="InterPro" id="IPR006311">
    <property type="entry name" value="TAT_signal"/>
</dbReference>
<comment type="caution">
    <text evidence="1">The sequence shown here is derived from an EMBL/GenBank/DDBJ whole genome shotgun (WGS) entry which is preliminary data.</text>
</comment>
<accession>A0ABD6DHU4</accession>
<organism evidence="1 2">
    <name type="scientific">Haloarchaeobius litoreus</name>
    <dbReference type="NCBI Taxonomy" id="755306"/>
    <lineage>
        <taxon>Archaea</taxon>
        <taxon>Methanobacteriati</taxon>
        <taxon>Methanobacteriota</taxon>
        <taxon>Stenosarchaea group</taxon>
        <taxon>Halobacteria</taxon>
        <taxon>Halobacteriales</taxon>
        <taxon>Halorubellaceae</taxon>
        <taxon>Haloarchaeobius</taxon>
    </lineage>
</organism>
<keyword evidence="2" id="KW-1185">Reference proteome</keyword>
<protein>
    <submittedName>
        <fullName evidence="1">Uncharacterized protein</fullName>
    </submittedName>
</protein>
<dbReference type="AlphaFoldDB" id="A0ABD6DHU4"/>
<dbReference type="InterPro" id="IPR055685">
    <property type="entry name" value="DUF7261"/>
</dbReference>
<name>A0ABD6DHU4_9EURY</name>
<evidence type="ECO:0000313" key="2">
    <source>
        <dbReference type="Proteomes" id="UP001597034"/>
    </source>
</evidence>
<dbReference type="PROSITE" id="PS51318">
    <property type="entry name" value="TAT"/>
    <property type="match status" value="1"/>
</dbReference>
<dbReference type="Proteomes" id="UP001597034">
    <property type="component" value="Unassembled WGS sequence"/>
</dbReference>
<dbReference type="EMBL" id="JBHUDO010000001">
    <property type="protein sequence ID" value="MFD1644401.1"/>
    <property type="molecule type" value="Genomic_DNA"/>
</dbReference>
<dbReference type="Pfam" id="PF23922">
    <property type="entry name" value="DUF7261"/>
    <property type="match status" value="1"/>
</dbReference>
<dbReference type="RefSeq" id="WP_256399673.1">
    <property type="nucleotide sequence ID" value="NZ_JANHJR010000002.1"/>
</dbReference>
<sequence length="174" mass="18330">MIRLSRRAQLVLAAAGVLAVALLPLTFAYLQLGSHPDIDASEDPASPVRDGVRVLERGVHEAGSDATGQSWSRREAVADDVRAHLDPRFRSLESSRVAEGVAYEVRVNDSAASAWAAEQCPSGPDRQFGECEAIDGVVVQERAGETTVLAVAVDLTVTTQDGVSVVTVVVPVVG</sequence>
<reference evidence="1 2" key="1">
    <citation type="journal article" date="2019" name="Int. J. Syst. Evol. Microbiol.">
        <title>The Global Catalogue of Microorganisms (GCM) 10K type strain sequencing project: providing services to taxonomists for standard genome sequencing and annotation.</title>
        <authorList>
            <consortium name="The Broad Institute Genomics Platform"/>
            <consortium name="The Broad Institute Genome Sequencing Center for Infectious Disease"/>
            <person name="Wu L."/>
            <person name="Ma J."/>
        </authorList>
    </citation>
    <scope>NUCLEOTIDE SEQUENCE [LARGE SCALE GENOMIC DNA]</scope>
    <source>
        <strain evidence="1 2">CGMCC 1.10390</strain>
    </source>
</reference>
<evidence type="ECO:0000313" key="1">
    <source>
        <dbReference type="EMBL" id="MFD1644401.1"/>
    </source>
</evidence>
<gene>
    <name evidence="1" type="ORF">ACFSBL_01780</name>
</gene>